<gene>
    <name evidence="1" type="ORF">MLIT_33280</name>
</gene>
<keyword evidence="2" id="KW-1185">Reference proteome</keyword>
<dbReference type="AlphaFoldDB" id="A0AAD1IMN5"/>
<evidence type="ECO:0000313" key="1">
    <source>
        <dbReference type="EMBL" id="BBY17736.1"/>
    </source>
</evidence>
<evidence type="ECO:0008006" key="3">
    <source>
        <dbReference type="Google" id="ProtNLM"/>
    </source>
</evidence>
<reference evidence="1 2" key="1">
    <citation type="journal article" date="2019" name="Emerg. Microbes Infect.">
        <title>Comprehensive subspecies identification of 175 nontuberculous mycobacteria species based on 7547 genomic profiles.</title>
        <authorList>
            <person name="Matsumoto Y."/>
            <person name="Kinjo T."/>
            <person name="Motooka D."/>
            <person name="Nabeya D."/>
            <person name="Jung N."/>
            <person name="Uechi K."/>
            <person name="Horii T."/>
            <person name="Iida T."/>
            <person name="Fujita J."/>
            <person name="Nakamura S."/>
        </authorList>
    </citation>
    <scope>NUCLEOTIDE SEQUENCE [LARGE SCALE GENOMIC DNA]</scope>
    <source>
        <strain evidence="1 2">JCM 17423</strain>
    </source>
</reference>
<dbReference type="RefSeq" id="WP_134054599.1">
    <property type="nucleotide sequence ID" value="NZ_AP022586.1"/>
</dbReference>
<dbReference type="CDD" id="cd09117">
    <property type="entry name" value="PLDc_Bfil_DEXD_like"/>
    <property type="match status" value="1"/>
</dbReference>
<name>A0AAD1IMN5_9MYCO</name>
<dbReference type="Gene3D" id="3.30.870.10">
    <property type="entry name" value="Endonuclease Chain A"/>
    <property type="match status" value="1"/>
</dbReference>
<dbReference type="EMBL" id="AP022586">
    <property type="protein sequence ID" value="BBY17736.1"/>
    <property type="molecule type" value="Genomic_DNA"/>
</dbReference>
<evidence type="ECO:0000313" key="2">
    <source>
        <dbReference type="Proteomes" id="UP000466607"/>
    </source>
</evidence>
<organism evidence="1 2">
    <name type="scientific">Mycolicibacterium litorale</name>
    <dbReference type="NCBI Taxonomy" id="758802"/>
    <lineage>
        <taxon>Bacteria</taxon>
        <taxon>Bacillati</taxon>
        <taxon>Actinomycetota</taxon>
        <taxon>Actinomycetes</taxon>
        <taxon>Mycobacteriales</taxon>
        <taxon>Mycobacteriaceae</taxon>
        <taxon>Mycolicibacterium</taxon>
    </lineage>
</organism>
<accession>A0AAD1IMN5</accession>
<sequence length="351" mass="38538">MLHFQRPEPLSGNLLEHLLYESIGAHRGGGVFAWATRYGADALVANEIFSEFVGISEFRLTVGTDTVTDTGAVMRLCDLQAKHPYLQVSAFLNPGTALFHPKLSWFEHTSHLSLIVGSGNLTMGGLLGNWEAFTVSHLTGSEAKSALDSIKTFLDDRSADMAPITAASVLERVAGNTGNERSSLKPAVPTANVLTSTNEVLVAEIPKSSTRWSQANFDVENYERFFGAKVGSPQRRIVLRHVDADGLIGDVENRPSVEVQSDNYRFELAAAKGRDYPQTGRPIGVFLRQKSGYFFYTLLLPGEPGYGEVDGLLTDRWSGRADRMRRIRCSSVELRSAWPTSALWQLSNTGL</sequence>
<dbReference type="Proteomes" id="UP000466607">
    <property type="component" value="Chromosome"/>
</dbReference>
<proteinExistence type="predicted"/>
<protein>
    <recommendedName>
        <fullName evidence="3">Phospholipase D-like domain-containing protein</fullName>
    </recommendedName>
</protein>